<dbReference type="Proteomes" id="UP001151760">
    <property type="component" value="Unassembled WGS sequence"/>
</dbReference>
<reference evidence="1" key="1">
    <citation type="journal article" date="2022" name="Int. J. Mol. Sci.">
        <title>Draft Genome of Tanacetum Coccineum: Genomic Comparison of Closely Related Tanacetum-Family Plants.</title>
        <authorList>
            <person name="Yamashiro T."/>
            <person name="Shiraishi A."/>
            <person name="Nakayama K."/>
            <person name="Satake H."/>
        </authorList>
    </citation>
    <scope>NUCLEOTIDE SEQUENCE</scope>
</reference>
<evidence type="ECO:0000313" key="2">
    <source>
        <dbReference type="Proteomes" id="UP001151760"/>
    </source>
</evidence>
<protein>
    <submittedName>
        <fullName evidence="1">Uncharacterized protein</fullName>
    </submittedName>
</protein>
<dbReference type="EMBL" id="BQNB010017492">
    <property type="protein sequence ID" value="GJT63825.1"/>
    <property type="molecule type" value="Genomic_DNA"/>
</dbReference>
<proteinExistence type="predicted"/>
<organism evidence="1 2">
    <name type="scientific">Tanacetum coccineum</name>
    <dbReference type="NCBI Taxonomy" id="301880"/>
    <lineage>
        <taxon>Eukaryota</taxon>
        <taxon>Viridiplantae</taxon>
        <taxon>Streptophyta</taxon>
        <taxon>Embryophyta</taxon>
        <taxon>Tracheophyta</taxon>
        <taxon>Spermatophyta</taxon>
        <taxon>Magnoliopsida</taxon>
        <taxon>eudicotyledons</taxon>
        <taxon>Gunneridae</taxon>
        <taxon>Pentapetalae</taxon>
        <taxon>asterids</taxon>
        <taxon>campanulids</taxon>
        <taxon>Asterales</taxon>
        <taxon>Asteraceae</taxon>
        <taxon>Asteroideae</taxon>
        <taxon>Anthemideae</taxon>
        <taxon>Anthemidinae</taxon>
        <taxon>Tanacetum</taxon>
    </lineage>
</organism>
<sequence>MMTMVMLGRLWCGGDDGSGYDIVGMVVMRCDEDGGGGMMKVAAGCGVRRRVEARGELEVVRTNGYKGLFGHQKSEEKNITKSGLGAVWTGPFDGQLGHRSAKACDKSPTWPNEAE</sequence>
<reference evidence="1" key="2">
    <citation type="submission" date="2022-01" db="EMBL/GenBank/DDBJ databases">
        <authorList>
            <person name="Yamashiro T."/>
            <person name="Shiraishi A."/>
            <person name="Satake H."/>
            <person name="Nakayama K."/>
        </authorList>
    </citation>
    <scope>NUCLEOTIDE SEQUENCE</scope>
</reference>
<name>A0ABQ5FLK9_9ASTR</name>
<keyword evidence="2" id="KW-1185">Reference proteome</keyword>
<gene>
    <name evidence="1" type="ORF">Tco_1015305</name>
</gene>
<accession>A0ABQ5FLK9</accession>
<comment type="caution">
    <text evidence="1">The sequence shown here is derived from an EMBL/GenBank/DDBJ whole genome shotgun (WGS) entry which is preliminary data.</text>
</comment>
<evidence type="ECO:0000313" key="1">
    <source>
        <dbReference type="EMBL" id="GJT63825.1"/>
    </source>
</evidence>